<sequence length="251" mass="27713">MSNSNSTRFGSSAFGSFSHTLQVLFDEALLDGTAAHESWSHAWGRAVAYAWESQENKSLLLEKPLDVLAKFNYVPPAGVDIRVIDANRDDDISFTIEKNEKKVSYSKSNLASGRFKAYLVDAKTVIADTENDGFVSFSLVSECNDLYKNETKVWNDIPVNGWVSVPSTGLVVKHPSGNLWFVTTEEIATPKSIDEAKSIVSQTMDEYISSNPAYLNLSSTIIMKLPPAPEKSSNMALMDYDALGKIYPFTT</sequence>
<evidence type="ECO:0000313" key="1">
    <source>
        <dbReference type="EMBL" id="MBE0370760.1"/>
    </source>
</evidence>
<dbReference type="SUPFAM" id="SSF56209">
    <property type="entry name" value="Nitrile hydratase alpha chain"/>
    <property type="match status" value="1"/>
</dbReference>
<accession>A0ABR9EKH7</accession>
<protein>
    <submittedName>
        <fullName evidence="1">Uncharacterized protein</fullName>
    </submittedName>
</protein>
<proteinExistence type="predicted"/>
<comment type="caution">
    <text evidence="1">The sequence shown here is derived from an EMBL/GenBank/DDBJ whole genome shotgun (WGS) entry which is preliminary data.</text>
</comment>
<gene>
    <name evidence="1" type="ORF">PAUR_b0856</name>
</gene>
<dbReference type="RefSeq" id="WP_192509812.1">
    <property type="nucleotide sequence ID" value="NZ_AQGV01000015.1"/>
</dbReference>
<organism evidence="1 2">
    <name type="scientific">Pseudoalteromonas aurantia 208</name>
    <dbReference type="NCBI Taxonomy" id="1314867"/>
    <lineage>
        <taxon>Bacteria</taxon>
        <taxon>Pseudomonadati</taxon>
        <taxon>Pseudomonadota</taxon>
        <taxon>Gammaproteobacteria</taxon>
        <taxon>Alteromonadales</taxon>
        <taxon>Pseudoalteromonadaceae</taxon>
        <taxon>Pseudoalteromonas</taxon>
    </lineage>
</organism>
<dbReference type="Proteomes" id="UP000615755">
    <property type="component" value="Unassembled WGS sequence"/>
</dbReference>
<dbReference type="EMBL" id="AQGV01000015">
    <property type="protein sequence ID" value="MBE0370760.1"/>
    <property type="molecule type" value="Genomic_DNA"/>
</dbReference>
<name>A0ABR9EKH7_9GAMM</name>
<evidence type="ECO:0000313" key="2">
    <source>
        <dbReference type="Proteomes" id="UP000615755"/>
    </source>
</evidence>
<keyword evidence="2" id="KW-1185">Reference proteome</keyword>
<reference evidence="1 2" key="1">
    <citation type="submission" date="2015-03" db="EMBL/GenBank/DDBJ databases">
        <title>Genome sequence of Pseudoalteromonas aurantia.</title>
        <authorList>
            <person name="Xie B.-B."/>
            <person name="Rong J.-C."/>
            <person name="Qin Q.-L."/>
            <person name="Zhang Y.-Z."/>
        </authorList>
    </citation>
    <scope>NUCLEOTIDE SEQUENCE [LARGE SCALE GENOMIC DNA]</scope>
    <source>
        <strain evidence="1 2">208</strain>
    </source>
</reference>
<dbReference type="InterPro" id="IPR036648">
    <property type="entry name" value="CN_Hdrase_a/SCN_Hdrase_g_sf"/>
</dbReference>